<sequence length="166" mass="17691">MIGHTTGACPKKLTEPNEPLSPSRCVGEDAPVQQTMLGTIAEGTPDGTGSVYGSWIHVQRKPSRVAQTRQGNLGENPAKSTILFMDRDLGADARPQLMEGVEAPGEGDGVGQVVTIDPPDKPPDFNPKLIHQEGVTDQGQDEEMVPHTQEEESRDTPAGDTNTTPV</sequence>
<dbReference type="AlphaFoldDB" id="A0AAV8U3L8"/>
<protein>
    <submittedName>
        <fullName evidence="2">Uncharacterized protein</fullName>
    </submittedName>
</protein>
<keyword evidence="3" id="KW-1185">Reference proteome</keyword>
<dbReference type="EMBL" id="JAIWQS010000002">
    <property type="protein sequence ID" value="KAJ8772943.1"/>
    <property type="molecule type" value="Genomic_DNA"/>
</dbReference>
<feature type="region of interest" description="Disordered" evidence="1">
    <location>
        <begin position="100"/>
        <end position="166"/>
    </location>
</feature>
<dbReference type="Proteomes" id="UP001159364">
    <property type="component" value="Linkage Group LG02"/>
</dbReference>
<feature type="region of interest" description="Disordered" evidence="1">
    <location>
        <begin position="62"/>
        <end position="81"/>
    </location>
</feature>
<name>A0AAV8U3L8_9ROSI</name>
<gene>
    <name evidence="2" type="ORF">K2173_028120</name>
</gene>
<evidence type="ECO:0000313" key="2">
    <source>
        <dbReference type="EMBL" id="KAJ8772943.1"/>
    </source>
</evidence>
<organism evidence="2 3">
    <name type="scientific">Erythroxylum novogranatense</name>
    <dbReference type="NCBI Taxonomy" id="1862640"/>
    <lineage>
        <taxon>Eukaryota</taxon>
        <taxon>Viridiplantae</taxon>
        <taxon>Streptophyta</taxon>
        <taxon>Embryophyta</taxon>
        <taxon>Tracheophyta</taxon>
        <taxon>Spermatophyta</taxon>
        <taxon>Magnoliopsida</taxon>
        <taxon>eudicotyledons</taxon>
        <taxon>Gunneridae</taxon>
        <taxon>Pentapetalae</taxon>
        <taxon>rosids</taxon>
        <taxon>fabids</taxon>
        <taxon>Malpighiales</taxon>
        <taxon>Erythroxylaceae</taxon>
        <taxon>Erythroxylum</taxon>
    </lineage>
</organism>
<proteinExistence type="predicted"/>
<feature type="compositionally biased region" description="Basic and acidic residues" evidence="1">
    <location>
        <begin position="144"/>
        <end position="157"/>
    </location>
</feature>
<reference evidence="2 3" key="1">
    <citation type="submission" date="2021-09" db="EMBL/GenBank/DDBJ databases">
        <title>Genomic insights and catalytic innovation underlie evolution of tropane alkaloids biosynthesis.</title>
        <authorList>
            <person name="Wang Y.-J."/>
            <person name="Tian T."/>
            <person name="Huang J.-P."/>
            <person name="Huang S.-X."/>
        </authorList>
    </citation>
    <scope>NUCLEOTIDE SEQUENCE [LARGE SCALE GENOMIC DNA]</scope>
    <source>
        <strain evidence="2">KIB-2018</strain>
        <tissue evidence="2">Leaf</tissue>
    </source>
</reference>
<feature type="region of interest" description="Disordered" evidence="1">
    <location>
        <begin position="1"/>
        <end position="30"/>
    </location>
</feature>
<comment type="caution">
    <text evidence="2">The sequence shown here is derived from an EMBL/GenBank/DDBJ whole genome shotgun (WGS) entry which is preliminary data.</text>
</comment>
<accession>A0AAV8U3L8</accession>
<evidence type="ECO:0000256" key="1">
    <source>
        <dbReference type="SAM" id="MobiDB-lite"/>
    </source>
</evidence>
<evidence type="ECO:0000313" key="3">
    <source>
        <dbReference type="Proteomes" id="UP001159364"/>
    </source>
</evidence>